<dbReference type="Proteomes" id="UP000323632">
    <property type="component" value="Unassembled WGS sequence"/>
</dbReference>
<dbReference type="AlphaFoldDB" id="A0A5M6CNU5"/>
<evidence type="ECO:0000313" key="1">
    <source>
        <dbReference type="EMBL" id="KAA5536898.1"/>
    </source>
</evidence>
<comment type="caution">
    <text evidence="1">The sequence shown here is derived from an EMBL/GenBank/DDBJ whole genome shotgun (WGS) entry which is preliminary data.</text>
</comment>
<sequence>MAYSGGFGAKIANAQDLLTHLKSFSGYAPPSQDLSVAALEDLINETKSHNDITVFAIDEYSETVNEREKLFKKEPTSLLKLVSPIYASATAALGKNSKHVETIKTLTRKIRGKKIKKLGKNPDEAAISESESSYGSLAQSLADLIVILDRHSNTYTPSNQHITISALQELHTKMENGARNVAATLGTQKRCRDLRTKNYEKLNEVTQRVKEAVKGQYTASSVEYKLIKSLTI</sequence>
<reference evidence="1 2" key="1">
    <citation type="submission" date="2019-09" db="EMBL/GenBank/DDBJ databases">
        <title>Genome sequence and assembly of Taibaiella sp.</title>
        <authorList>
            <person name="Chhetri G."/>
        </authorList>
    </citation>
    <scope>NUCLEOTIDE SEQUENCE [LARGE SCALE GENOMIC DNA]</scope>
    <source>
        <strain evidence="1 2">KVB11</strain>
    </source>
</reference>
<protein>
    <submittedName>
        <fullName evidence="1">Uncharacterized protein</fullName>
    </submittedName>
</protein>
<gene>
    <name evidence="1" type="ORF">F0919_04290</name>
</gene>
<accession>A0A5M6CNU5</accession>
<keyword evidence="2" id="KW-1185">Reference proteome</keyword>
<dbReference type="EMBL" id="VWSH01000001">
    <property type="protein sequence ID" value="KAA5536898.1"/>
    <property type="molecule type" value="Genomic_DNA"/>
</dbReference>
<evidence type="ECO:0000313" key="2">
    <source>
        <dbReference type="Proteomes" id="UP000323632"/>
    </source>
</evidence>
<proteinExistence type="predicted"/>
<organism evidence="1 2">
    <name type="scientific">Taibaiella lutea</name>
    <dbReference type="NCBI Taxonomy" id="2608001"/>
    <lineage>
        <taxon>Bacteria</taxon>
        <taxon>Pseudomonadati</taxon>
        <taxon>Bacteroidota</taxon>
        <taxon>Chitinophagia</taxon>
        <taxon>Chitinophagales</taxon>
        <taxon>Chitinophagaceae</taxon>
        <taxon>Taibaiella</taxon>
    </lineage>
</organism>
<name>A0A5M6CNU5_9BACT</name>
<dbReference type="RefSeq" id="WP_150031475.1">
    <property type="nucleotide sequence ID" value="NZ_VWSH01000001.1"/>
</dbReference>